<evidence type="ECO:0000259" key="7">
    <source>
        <dbReference type="Pfam" id="PF04138"/>
    </source>
</evidence>
<dbReference type="OrthoDB" id="961506at2"/>
<reference evidence="9" key="1">
    <citation type="submission" date="2016-10" db="EMBL/GenBank/DDBJ databases">
        <authorList>
            <person name="Varghese N."/>
            <person name="Submissions S."/>
        </authorList>
    </citation>
    <scope>NUCLEOTIDE SEQUENCE [LARGE SCALE GENOMIC DNA]</scope>
    <source>
        <strain evidence="9">DSM 24536</strain>
    </source>
</reference>
<feature type="transmembrane region" description="Helical" evidence="5">
    <location>
        <begin position="26"/>
        <end position="50"/>
    </location>
</feature>
<sequence length="125" mass="13792">MLSFVKAQLSSLIASAADFATTLVLVEFIAAGYVTASVAGTILGGCVNFYMGRNWVFNATKKSIKLQIVKYILVWTGNLLLVTASVYMLTHFGKLNYMASKIIASILIGTTYNYLMQKQFIFINK</sequence>
<gene>
    <name evidence="8" type="ORF">SAMN05421813_11741</name>
</gene>
<feature type="domain" description="GtrA/DPMS transmembrane" evidence="7">
    <location>
        <begin position="12"/>
        <end position="122"/>
    </location>
</feature>
<dbReference type="InterPro" id="IPR007267">
    <property type="entry name" value="GtrA_DPMS_TM"/>
</dbReference>
<dbReference type="Pfam" id="PF04138">
    <property type="entry name" value="GtrA_DPMS_TM"/>
    <property type="match status" value="1"/>
</dbReference>
<evidence type="ECO:0000256" key="2">
    <source>
        <dbReference type="ARBA" id="ARBA00022692"/>
    </source>
</evidence>
<protein>
    <submittedName>
        <fullName evidence="8">Putative flippase GtrA (Transmembrane translocase of bactoprenol-linked glucose)</fullName>
    </submittedName>
</protein>
<name>A0A1G9UQ84_9SPHI</name>
<dbReference type="Proteomes" id="UP000199226">
    <property type="component" value="Unassembled WGS sequence"/>
</dbReference>
<keyword evidence="2 5" id="KW-0812">Transmembrane</keyword>
<evidence type="ECO:0000313" key="9">
    <source>
        <dbReference type="Proteomes" id="UP000199226"/>
    </source>
</evidence>
<comment type="subcellular location">
    <subcellularLocation>
        <location evidence="1">Membrane</location>
        <topology evidence="1">Multi-pass membrane protein</topology>
    </subcellularLocation>
</comment>
<evidence type="ECO:0000256" key="6">
    <source>
        <dbReference type="SAM" id="SignalP"/>
    </source>
</evidence>
<feature type="transmembrane region" description="Helical" evidence="5">
    <location>
        <begin position="71"/>
        <end position="89"/>
    </location>
</feature>
<dbReference type="AlphaFoldDB" id="A0A1G9UQ84"/>
<dbReference type="STRING" id="990371.SAMN05421813_11741"/>
<dbReference type="GO" id="GO:0016020">
    <property type="term" value="C:membrane"/>
    <property type="evidence" value="ECO:0007669"/>
    <property type="project" value="UniProtKB-SubCell"/>
</dbReference>
<feature type="transmembrane region" description="Helical" evidence="5">
    <location>
        <begin position="95"/>
        <end position="115"/>
    </location>
</feature>
<evidence type="ECO:0000256" key="3">
    <source>
        <dbReference type="ARBA" id="ARBA00022989"/>
    </source>
</evidence>
<dbReference type="GO" id="GO:0000271">
    <property type="term" value="P:polysaccharide biosynthetic process"/>
    <property type="evidence" value="ECO:0007669"/>
    <property type="project" value="InterPro"/>
</dbReference>
<evidence type="ECO:0000256" key="4">
    <source>
        <dbReference type="ARBA" id="ARBA00023136"/>
    </source>
</evidence>
<proteinExistence type="predicted"/>
<dbReference type="RefSeq" id="WP_090705263.1">
    <property type="nucleotide sequence ID" value="NZ_FNHH01000017.1"/>
</dbReference>
<evidence type="ECO:0000313" key="8">
    <source>
        <dbReference type="EMBL" id="SDM62033.1"/>
    </source>
</evidence>
<keyword evidence="3 5" id="KW-1133">Transmembrane helix</keyword>
<dbReference type="EMBL" id="FNHH01000017">
    <property type="protein sequence ID" value="SDM62033.1"/>
    <property type="molecule type" value="Genomic_DNA"/>
</dbReference>
<evidence type="ECO:0000256" key="5">
    <source>
        <dbReference type="SAM" id="Phobius"/>
    </source>
</evidence>
<organism evidence="8 9">
    <name type="scientific">Daejeonella rubra</name>
    <dbReference type="NCBI Taxonomy" id="990371"/>
    <lineage>
        <taxon>Bacteria</taxon>
        <taxon>Pseudomonadati</taxon>
        <taxon>Bacteroidota</taxon>
        <taxon>Sphingobacteriia</taxon>
        <taxon>Sphingobacteriales</taxon>
        <taxon>Sphingobacteriaceae</taxon>
        <taxon>Daejeonella</taxon>
    </lineage>
</organism>
<keyword evidence="4 5" id="KW-0472">Membrane</keyword>
<keyword evidence="9" id="KW-1185">Reference proteome</keyword>
<feature type="chain" id="PRO_5011655691" evidence="6">
    <location>
        <begin position="17"/>
        <end position="125"/>
    </location>
</feature>
<keyword evidence="6" id="KW-0732">Signal</keyword>
<feature type="signal peptide" evidence="6">
    <location>
        <begin position="1"/>
        <end position="16"/>
    </location>
</feature>
<accession>A0A1G9UQ84</accession>
<evidence type="ECO:0000256" key="1">
    <source>
        <dbReference type="ARBA" id="ARBA00004141"/>
    </source>
</evidence>